<evidence type="ECO:0000256" key="2">
    <source>
        <dbReference type="ARBA" id="ARBA00022692"/>
    </source>
</evidence>
<name>A0A940PFJ0_9ENTE</name>
<protein>
    <submittedName>
        <fullName evidence="7">O-antigen ligase family protein</fullName>
    </submittedName>
</protein>
<feature type="transmembrane region" description="Helical" evidence="5">
    <location>
        <begin position="98"/>
        <end position="114"/>
    </location>
</feature>
<dbReference type="Proteomes" id="UP000674938">
    <property type="component" value="Unassembled WGS sequence"/>
</dbReference>
<sequence>MNFKNIVEKVKAYYIIYFGIVLIVKEIGPYSFVPGVINAIFILPAGFLGILFVMYDFFDFLKNKKKLTYDKLLIIFTVILMITTLVNYQYAFTANVKLILNEIIYFFVIFNFTRHNSKSLDTIKTFLHWLVGLWFVLVTISLGMFVTQTEYIYILENRFHPLRLGFVENRLFGIFSDPNFAATICLVTVAVSLYYLFQKKEQKRLALNIFFVINIIFQLAFVVLSGSRTGLLELYVVLLFATFMYTYQFNFKQNKKMYQKLMISILASGIMFLSAFVSLKIIREVFITVPSYIVESVTTIENDGNSSKIKKNRISKKIDLSRADVENSEDVSNGRVNIWKTGIKLFNEQKIIGVGPSREGIVAFAEDKFPDSVIAKTGLSLHSFLVQTLTGTGILGFIVFFSFFILNMLKIFLHSFKDRKFVYSIDFVFYLITLLISINAVVSSEIVLVNKIGAFIFWLLLGRVLQAVINDKAENY</sequence>
<feature type="transmembrane region" description="Helical" evidence="5">
    <location>
        <begin position="205"/>
        <end position="224"/>
    </location>
</feature>
<evidence type="ECO:0000256" key="4">
    <source>
        <dbReference type="ARBA" id="ARBA00023136"/>
    </source>
</evidence>
<dbReference type="EMBL" id="JAEEGA010000018">
    <property type="protein sequence ID" value="MBP1043667.1"/>
    <property type="molecule type" value="Genomic_DNA"/>
</dbReference>
<gene>
    <name evidence="7" type="ORF">I6N95_21805</name>
</gene>
<comment type="caution">
    <text evidence="7">The sequence shown here is derived from an EMBL/GenBank/DDBJ whole genome shotgun (WGS) entry which is preliminary data.</text>
</comment>
<evidence type="ECO:0000256" key="5">
    <source>
        <dbReference type="SAM" id="Phobius"/>
    </source>
</evidence>
<dbReference type="GO" id="GO:0016020">
    <property type="term" value="C:membrane"/>
    <property type="evidence" value="ECO:0007669"/>
    <property type="project" value="UniProtKB-SubCell"/>
</dbReference>
<organism evidence="7 8">
    <name type="scientific">Vagococcus allomyrinae</name>
    <dbReference type="NCBI Taxonomy" id="2794353"/>
    <lineage>
        <taxon>Bacteria</taxon>
        <taxon>Bacillati</taxon>
        <taxon>Bacillota</taxon>
        <taxon>Bacilli</taxon>
        <taxon>Lactobacillales</taxon>
        <taxon>Enterococcaceae</taxon>
        <taxon>Vagococcus</taxon>
    </lineage>
</organism>
<dbReference type="InterPro" id="IPR007016">
    <property type="entry name" value="O-antigen_ligase-rel_domated"/>
</dbReference>
<keyword evidence="7" id="KW-0436">Ligase</keyword>
<feature type="transmembrane region" description="Helical" evidence="5">
    <location>
        <begin position="39"/>
        <end position="60"/>
    </location>
</feature>
<comment type="subcellular location">
    <subcellularLocation>
        <location evidence="1">Membrane</location>
        <topology evidence="1">Multi-pass membrane protein</topology>
    </subcellularLocation>
</comment>
<feature type="transmembrane region" description="Helical" evidence="5">
    <location>
        <begin position="230"/>
        <end position="249"/>
    </location>
</feature>
<keyword evidence="3 5" id="KW-1133">Transmembrane helix</keyword>
<dbReference type="GO" id="GO:0016874">
    <property type="term" value="F:ligase activity"/>
    <property type="evidence" value="ECO:0007669"/>
    <property type="project" value="UniProtKB-KW"/>
</dbReference>
<dbReference type="RefSeq" id="WP_209531481.1">
    <property type="nucleotide sequence ID" value="NZ_JAEEGA010000018.1"/>
</dbReference>
<feature type="transmembrane region" description="Helical" evidence="5">
    <location>
        <begin position="261"/>
        <end position="282"/>
    </location>
</feature>
<reference evidence="7" key="1">
    <citation type="submission" date="2020-12" db="EMBL/GenBank/DDBJ databases">
        <title>Vagococcus allomyrinae sp. nov. and Enterococcus lavae sp. nov., isolated from the larvae of Allomyrina dichotoma.</title>
        <authorList>
            <person name="Lee S.D."/>
        </authorList>
    </citation>
    <scope>NUCLEOTIDE SEQUENCE</scope>
    <source>
        <strain evidence="7">BWB3-3</strain>
    </source>
</reference>
<evidence type="ECO:0000259" key="6">
    <source>
        <dbReference type="Pfam" id="PF04932"/>
    </source>
</evidence>
<feature type="transmembrane region" description="Helical" evidence="5">
    <location>
        <begin position="421"/>
        <end position="442"/>
    </location>
</feature>
<dbReference type="PANTHER" id="PTHR37422:SF13">
    <property type="entry name" value="LIPOPOLYSACCHARIDE BIOSYNTHESIS PROTEIN PA4999-RELATED"/>
    <property type="match status" value="1"/>
</dbReference>
<dbReference type="Pfam" id="PF04932">
    <property type="entry name" value="Wzy_C"/>
    <property type="match status" value="1"/>
</dbReference>
<dbReference type="InterPro" id="IPR051533">
    <property type="entry name" value="WaaL-like"/>
</dbReference>
<keyword evidence="2 5" id="KW-0812">Transmembrane</keyword>
<dbReference type="PANTHER" id="PTHR37422">
    <property type="entry name" value="TEICHURONIC ACID BIOSYNTHESIS PROTEIN TUAE"/>
    <property type="match status" value="1"/>
</dbReference>
<feature type="domain" description="O-antigen ligase-related" evidence="6">
    <location>
        <begin position="215"/>
        <end position="401"/>
    </location>
</feature>
<feature type="transmembrane region" description="Helical" evidence="5">
    <location>
        <begin position="126"/>
        <end position="146"/>
    </location>
</feature>
<feature type="transmembrane region" description="Helical" evidence="5">
    <location>
        <begin position="180"/>
        <end position="198"/>
    </location>
</feature>
<evidence type="ECO:0000256" key="3">
    <source>
        <dbReference type="ARBA" id="ARBA00022989"/>
    </source>
</evidence>
<feature type="transmembrane region" description="Helical" evidence="5">
    <location>
        <begin position="12"/>
        <end position="33"/>
    </location>
</feature>
<feature type="transmembrane region" description="Helical" evidence="5">
    <location>
        <begin position="72"/>
        <end position="92"/>
    </location>
</feature>
<proteinExistence type="predicted"/>
<dbReference type="AlphaFoldDB" id="A0A940PFJ0"/>
<feature type="transmembrane region" description="Helical" evidence="5">
    <location>
        <begin position="384"/>
        <end position="409"/>
    </location>
</feature>
<evidence type="ECO:0000313" key="8">
    <source>
        <dbReference type="Proteomes" id="UP000674938"/>
    </source>
</evidence>
<evidence type="ECO:0000313" key="7">
    <source>
        <dbReference type="EMBL" id="MBP1043667.1"/>
    </source>
</evidence>
<evidence type="ECO:0000256" key="1">
    <source>
        <dbReference type="ARBA" id="ARBA00004141"/>
    </source>
</evidence>
<keyword evidence="8" id="KW-1185">Reference proteome</keyword>
<accession>A0A940PFJ0</accession>
<keyword evidence="4 5" id="KW-0472">Membrane</keyword>